<sequence>MSVFDLPLQLMRLSKRYLDFSNQIAVDFEWHRRQGGLGLGPLSARLIEQTRLLKSSAICAEDYYHLGLYRGELSFEQKRSFLGSYQKWRYFDRINPPVYDVLARDKALFHIFADSHGIPTPETLATTAPGTKPYFGLRLDTAGAVRQFLQDHHGEDLFFKPADGSLGEGALAVGPDGSSTRAWIELPSQTATDVEGILQHLTPGGKLGRFLVQRRLRPHQLFADIVPHVCPTVRIMTLCTERGVEFLGAAVRIGSGRSATDNVAGGGLIAPITMRTGLLQRAYCLDDGIPKPTDVHPLTGASLPRVETPEWGKIQTLVAESAQRFNFLPCIGWDIGITDGGPVVIEINTRPRCVSVQTAAPHGLLQGPLGRELAKTAGRLGNGLSIDPRHAQSDPQPA</sequence>
<accession>A0ABX1N3F8</accession>
<protein>
    <recommendedName>
        <fullName evidence="1">Alpha-L-glutamate ligase-related protein ATP-grasp domain-containing protein</fullName>
    </recommendedName>
</protein>
<organism evidence="2 3">
    <name type="scientific">Aromatoleum buckelii</name>
    <dbReference type="NCBI Taxonomy" id="200254"/>
    <lineage>
        <taxon>Bacteria</taxon>
        <taxon>Pseudomonadati</taxon>
        <taxon>Pseudomonadota</taxon>
        <taxon>Betaproteobacteria</taxon>
        <taxon>Rhodocyclales</taxon>
        <taxon>Rhodocyclaceae</taxon>
        <taxon>Aromatoleum</taxon>
    </lineage>
</organism>
<dbReference type="RefSeq" id="WP_169199057.1">
    <property type="nucleotide sequence ID" value="NZ_WTVH02000009.1"/>
</dbReference>
<gene>
    <name evidence="2" type="ORF">GO608_10750</name>
</gene>
<dbReference type="InterPro" id="IPR039523">
    <property type="entry name" value="RimK-rel_E_lig_ATP-grasp"/>
</dbReference>
<feature type="domain" description="Alpha-L-glutamate ligase-related protein ATP-grasp" evidence="1">
    <location>
        <begin position="87"/>
        <end position="365"/>
    </location>
</feature>
<dbReference type="Proteomes" id="UP000601990">
    <property type="component" value="Unassembled WGS sequence"/>
</dbReference>
<proteinExistence type="predicted"/>
<dbReference type="EMBL" id="WTVH01000018">
    <property type="protein sequence ID" value="NMF93804.1"/>
    <property type="molecule type" value="Genomic_DNA"/>
</dbReference>
<name>A0ABX1N3F8_9RHOO</name>
<reference evidence="2" key="1">
    <citation type="submission" date="2019-12" db="EMBL/GenBank/DDBJ databases">
        <title>Comparative genomics gives insights into the taxonomy of the Azoarcus-Aromatoleum group and reveals separate origins of nif in the plant-associated Azoarcus and non-plant-associated Aromatoleum sub-groups.</title>
        <authorList>
            <person name="Lafos M."/>
            <person name="Maluk M."/>
            <person name="Batista M."/>
            <person name="Junghare M."/>
            <person name="Carmona M."/>
            <person name="Faoro H."/>
            <person name="Cruz L.M."/>
            <person name="Battistoni F."/>
            <person name="De Souza E."/>
            <person name="Pedrosa F."/>
            <person name="Chen W.-M."/>
            <person name="Poole P.S."/>
            <person name="Dixon R.A."/>
            <person name="James E.K."/>
        </authorList>
    </citation>
    <scope>NUCLEOTIDE SEQUENCE</scope>
    <source>
        <strain evidence="2">U120</strain>
    </source>
</reference>
<comment type="caution">
    <text evidence="2">The sequence shown here is derived from an EMBL/GenBank/DDBJ whole genome shotgun (WGS) entry which is preliminary data.</text>
</comment>
<evidence type="ECO:0000313" key="3">
    <source>
        <dbReference type="Proteomes" id="UP000601990"/>
    </source>
</evidence>
<evidence type="ECO:0000313" key="2">
    <source>
        <dbReference type="EMBL" id="NMF93804.1"/>
    </source>
</evidence>
<dbReference type="SUPFAM" id="SSF56059">
    <property type="entry name" value="Glutathione synthetase ATP-binding domain-like"/>
    <property type="match status" value="1"/>
</dbReference>
<dbReference type="Pfam" id="PF14397">
    <property type="entry name" value="ATPgrasp_ST"/>
    <property type="match status" value="1"/>
</dbReference>
<evidence type="ECO:0000259" key="1">
    <source>
        <dbReference type="Pfam" id="PF14397"/>
    </source>
</evidence>
<keyword evidence="3" id="KW-1185">Reference proteome</keyword>